<evidence type="ECO:0000256" key="1">
    <source>
        <dbReference type="SAM" id="Phobius"/>
    </source>
</evidence>
<keyword evidence="1" id="KW-0472">Membrane</keyword>
<reference evidence="3" key="1">
    <citation type="submission" date="2016-08" db="EMBL/GenBank/DDBJ databases">
        <title>Population biology and virulence potential of Burkholderia ubonensis.</title>
        <authorList>
            <person name="Price E.P."/>
            <person name="Currie B.J."/>
            <person name="Wagner D.M."/>
        </authorList>
    </citation>
    <scope>NUCLEOTIDE SEQUENCE [LARGE SCALE GENOMIC DNA]</scope>
    <source>
        <strain evidence="3">MSMB0103</strain>
    </source>
</reference>
<sequence>MRWVVTYQMGRVAKNTQPPRQAIARMWLNAPAISIARPIHPGQRSSVRRDAARQLRRSWTGVGESVVMRVLVVFVYRAGLLGFRRDARHRRMKTDDTSRRAETAAFYLDHETLAARTRDDHCGFDQAGLTV</sequence>
<gene>
    <name evidence="2" type="ORF">BGV66_20560</name>
</gene>
<dbReference type="AlphaFoldDB" id="A0ABD6Q0A0"/>
<evidence type="ECO:0000313" key="3">
    <source>
        <dbReference type="Proteomes" id="UP000183667"/>
    </source>
</evidence>
<dbReference type="Proteomes" id="UP000183667">
    <property type="component" value="Unassembled WGS sequence"/>
</dbReference>
<keyword evidence="1" id="KW-0812">Transmembrane</keyword>
<dbReference type="EMBL" id="MEAU01000031">
    <property type="protein sequence ID" value="OJA44630.1"/>
    <property type="molecule type" value="Genomic_DNA"/>
</dbReference>
<keyword evidence="1" id="KW-1133">Transmembrane helix</keyword>
<proteinExistence type="predicted"/>
<name>A0ABD6Q0A0_9BURK</name>
<protein>
    <submittedName>
        <fullName evidence="2">Uncharacterized protein</fullName>
    </submittedName>
</protein>
<feature type="transmembrane region" description="Helical" evidence="1">
    <location>
        <begin position="66"/>
        <end position="83"/>
    </location>
</feature>
<organism evidence="2 3">
    <name type="scientific">Burkholderia ubonensis</name>
    <dbReference type="NCBI Taxonomy" id="101571"/>
    <lineage>
        <taxon>Bacteria</taxon>
        <taxon>Pseudomonadati</taxon>
        <taxon>Pseudomonadota</taxon>
        <taxon>Betaproteobacteria</taxon>
        <taxon>Burkholderiales</taxon>
        <taxon>Burkholderiaceae</taxon>
        <taxon>Burkholderia</taxon>
        <taxon>Burkholderia cepacia complex</taxon>
    </lineage>
</organism>
<evidence type="ECO:0000313" key="2">
    <source>
        <dbReference type="EMBL" id="OJA44630.1"/>
    </source>
</evidence>
<accession>A0ABD6Q0A0</accession>
<comment type="caution">
    <text evidence="2">The sequence shown here is derived from an EMBL/GenBank/DDBJ whole genome shotgun (WGS) entry which is preliminary data.</text>
</comment>